<feature type="signal peptide" evidence="1">
    <location>
        <begin position="1"/>
        <end position="18"/>
    </location>
</feature>
<name>A0ABR3GFM9_9PEZI</name>
<dbReference type="EMBL" id="JBBBZM010000097">
    <property type="protein sequence ID" value="KAL0634346.1"/>
    <property type="molecule type" value="Genomic_DNA"/>
</dbReference>
<protein>
    <submittedName>
        <fullName evidence="2">Uncharacterized protein</fullName>
    </submittedName>
</protein>
<keyword evidence="3" id="KW-1185">Reference proteome</keyword>
<organism evidence="2 3">
    <name type="scientific">Discina gigas</name>
    <dbReference type="NCBI Taxonomy" id="1032678"/>
    <lineage>
        <taxon>Eukaryota</taxon>
        <taxon>Fungi</taxon>
        <taxon>Dikarya</taxon>
        <taxon>Ascomycota</taxon>
        <taxon>Pezizomycotina</taxon>
        <taxon>Pezizomycetes</taxon>
        <taxon>Pezizales</taxon>
        <taxon>Discinaceae</taxon>
        <taxon>Discina</taxon>
    </lineage>
</organism>
<sequence length="110" mass="11741">MQFQILTALFLLLNSAIASPAASPQVDLDLNLDLGPLDLDVSLNVDLLDLSISLSSAGVTNGVLCLALYKFAEKSCVAGTKFDGVCVSIVSDRVWVECRRAIIVLIESNE</sequence>
<reference evidence="2 3" key="1">
    <citation type="submission" date="2024-02" db="EMBL/GenBank/DDBJ databases">
        <title>Discinaceae phylogenomics.</title>
        <authorList>
            <person name="Dirks A.C."/>
            <person name="James T.Y."/>
        </authorList>
    </citation>
    <scope>NUCLEOTIDE SEQUENCE [LARGE SCALE GENOMIC DNA]</scope>
    <source>
        <strain evidence="2 3">ACD0624</strain>
    </source>
</reference>
<comment type="caution">
    <text evidence="2">The sequence shown here is derived from an EMBL/GenBank/DDBJ whole genome shotgun (WGS) entry which is preliminary data.</text>
</comment>
<keyword evidence="1" id="KW-0732">Signal</keyword>
<feature type="chain" id="PRO_5046893108" evidence="1">
    <location>
        <begin position="19"/>
        <end position="110"/>
    </location>
</feature>
<accession>A0ABR3GFM9</accession>
<dbReference type="Proteomes" id="UP001447188">
    <property type="component" value="Unassembled WGS sequence"/>
</dbReference>
<evidence type="ECO:0000313" key="3">
    <source>
        <dbReference type="Proteomes" id="UP001447188"/>
    </source>
</evidence>
<proteinExistence type="predicted"/>
<evidence type="ECO:0000313" key="2">
    <source>
        <dbReference type="EMBL" id="KAL0634346.1"/>
    </source>
</evidence>
<evidence type="ECO:0000256" key="1">
    <source>
        <dbReference type="SAM" id="SignalP"/>
    </source>
</evidence>
<gene>
    <name evidence="2" type="ORF">Q9L58_006750</name>
</gene>